<dbReference type="SUPFAM" id="SSF109755">
    <property type="entry name" value="PhoU-like"/>
    <property type="match status" value="1"/>
</dbReference>
<dbReference type="Gene3D" id="1.20.58.220">
    <property type="entry name" value="Phosphate transport system protein phou homolog 2, domain 2"/>
    <property type="match status" value="1"/>
</dbReference>
<dbReference type="GO" id="GO:0030643">
    <property type="term" value="P:intracellular phosphate ion homeostasis"/>
    <property type="evidence" value="ECO:0007669"/>
    <property type="project" value="InterPro"/>
</dbReference>
<dbReference type="InterPro" id="IPR028366">
    <property type="entry name" value="PhoU"/>
</dbReference>
<name>A0A0R2DW19_9LACO</name>
<feature type="domain" description="PhoU" evidence="8">
    <location>
        <begin position="120"/>
        <end position="205"/>
    </location>
</feature>
<dbReference type="InterPro" id="IPR038078">
    <property type="entry name" value="PhoU-like_sf"/>
</dbReference>
<evidence type="ECO:0000313" key="10">
    <source>
        <dbReference type="Proteomes" id="UP000050961"/>
    </source>
</evidence>
<evidence type="ECO:0000256" key="5">
    <source>
        <dbReference type="ARBA" id="ARBA00022490"/>
    </source>
</evidence>
<dbReference type="NCBIfam" id="TIGR02135">
    <property type="entry name" value="phoU_full"/>
    <property type="match status" value="1"/>
</dbReference>
<dbReference type="Pfam" id="PF01895">
    <property type="entry name" value="PhoU"/>
    <property type="match status" value="2"/>
</dbReference>
<dbReference type="GO" id="GO:0005737">
    <property type="term" value="C:cytoplasm"/>
    <property type="evidence" value="ECO:0007669"/>
    <property type="project" value="UniProtKB-SubCell"/>
</dbReference>
<proteinExistence type="inferred from homology"/>
<sequence>MRDTFDKELNKLHVLFAEMGMMVNEAILHSVKAFSDHDNKLARKVIVQDKRINECENELEKLTLELIALYQPVTSDLRDVITVLKASSDIERIGDHAVSISRATINMKGTHRIPEIEVEIAKMGHMACTMVENVLDAYIKNDEEKAYRIAAADQKLDDALENIRKKCIETMQKDPKTVISGSHYTLVATYLERIGDYVTNVCEWVVFLKRGKIVELNPGNKEER</sequence>
<keyword evidence="4 7" id="KW-0813">Transport</keyword>
<dbReference type="GO" id="GO:0006817">
    <property type="term" value="P:phosphate ion transport"/>
    <property type="evidence" value="ECO:0007669"/>
    <property type="project" value="UniProtKB-KW"/>
</dbReference>
<comment type="caution">
    <text evidence="9">The sequence shown here is derived from an EMBL/GenBank/DDBJ whole genome shotgun (WGS) entry which is preliminary data.</text>
</comment>
<dbReference type="GO" id="GO:0045936">
    <property type="term" value="P:negative regulation of phosphate metabolic process"/>
    <property type="evidence" value="ECO:0007669"/>
    <property type="project" value="InterPro"/>
</dbReference>
<dbReference type="FunFam" id="1.20.58.220:FF:000004">
    <property type="entry name" value="Phosphate-specific transport system accessory protein PhoU"/>
    <property type="match status" value="1"/>
</dbReference>
<dbReference type="Proteomes" id="UP000050961">
    <property type="component" value="Unassembled WGS sequence"/>
</dbReference>
<evidence type="ECO:0000256" key="7">
    <source>
        <dbReference type="PIRNR" id="PIRNR003107"/>
    </source>
</evidence>
<feature type="domain" description="PhoU" evidence="8">
    <location>
        <begin position="17"/>
        <end position="103"/>
    </location>
</feature>
<dbReference type="PANTHER" id="PTHR42930">
    <property type="entry name" value="PHOSPHATE-SPECIFIC TRANSPORT SYSTEM ACCESSORY PROTEIN PHOU"/>
    <property type="match status" value="1"/>
</dbReference>
<evidence type="ECO:0000256" key="2">
    <source>
        <dbReference type="ARBA" id="ARBA00008107"/>
    </source>
</evidence>
<keyword evidence="10" id="KW-1185">Reference proteome</keyword>
<keyword evidence="5 7" id="KW-0963">Cytoplasm</keyword>
<evidence type="ECO:0000259" key="8">
    <source>
        <dbReference type="Pfam" id="PF01895"/>
    </source>
</evidence>
<reference evidence="9 10" key="1">
    <citation type="journal article" date="2015" name="Genome Announc.">
        <title>Expanding the biotechnology potential of lactobacilli through comparative genomics of 213 strains and associated genera.</title>
        <authorList>
            <person name="Sun Z."/>
            <person name="Harris H.M."/>
            <person name="McCann A."/>
            <person name="Guo C."/>
            <person name="Argimon S."/>
            <person name="Zhang W."/>
            <person name="Yang X."/>
            <person name="Jeffery I.B."/>
            <person name="Cooney J.C."/>
            <person name="Kagawa T.F."/>
            <person name="Liu W."/>
            <person name="Song Y."/>
            <person name="Salvetti E."/>
            <person name="Wrobel A."/>
            <person name="Rasinkangas P."/>
            <person name="Parkhill J."/>
            <person name="Rea M.C."/>
            <person name="O'Sullivan O."/>
            <person name="Ritari J."/>
            <person name="Douillard F.P."/>
            <person name="Paul Ross R."/>
            <person name="Yang R."/>
            <person name="Briner A.E."/>
            <person name="Felis G.E."/>
            <person name="de Vos W.M."/>
            <person name="Barrangou R."/>
            <person name="Klaenhammer T.R."/>
            <person name="Caufield P.W."/>
            <person name="Cui Y."/>
            <person name="Zhang H."/>
            <person name="O'Toole P.W."/>
        </authorList>
    </citation>
    <scope>NUCLEOTIDE SEQUENCE [LARGE SCALE GENOMIC DNA]</scope>
    <source>
        <strain evidence="9 10">DSM 21376</strain>
    </source>
</reference>
<dbReference type="RefSeq" id="WP_056967338.1">
    <property type="nucleotide sequence ID" value="NZ_AYZF01000013.1"/>
</dbReference>
<evidence type="ECO:0000256" key="1">
    <source>
        <dbReference type="ARBA" id="ARBA00004496"/>
    </source>
</evidence>
<dbReference type="InterPro" id="IPR026022">
    <property type="entry name" value="PhoU_dom"/>
</dbReference>
<dbReference type="eggNOG" id="COG0704">
    <property type="taxonomic scope" value="Bacteria"/>
</dbReference>
<keyword evidence="6 7" id="KW-0592">Phosphate transport</keyword>
<comment type="function">
    <text evidence="7">Plays a role in the regulation of phosphate uptake.</text>
</comment>
<evidence type="ECO:0000256" key="6">
    <source>
        <dbReference type="ARBA" id="ARBA00022592"/>
    </source>
</evidence>
<evidence type="ECO:0000256" key="3">
    <source>
        <dbReference type="ARBA" id="ARBA00011738"/>
    </source>
</evidence>
<dbReference type="PIRSF" id="PIRSF003107">
    <property type="entry name" value="PhoU"/>
    <property type="match status" value="1"/>
</dbReference>
<comment type="similarity">
    <text evidence="2 7">Belongs to the PhoU family.</text>
</comment>
<comment type="subcellular location">
    <subcellularLocation>
        <location evidence="1 7">Cytoplasm</location>
    </subcellularLocation>
</comment>
<evidence type="ECO:0000256" key="4">
    <source>
        <dbReference type="ARBA" id="ARBA00022448"/>
    </source>
</evidence>
<accession>A0A0R2DW19</accession>
<protein>
    <recommendedName>
        <fullName evidence="7">Phosphate-specific transport system accessory protein PhoU</fullName>
    </recommendedName>
</protein>
<dbReference type="EMBL" id="AYZF01000013">
    <property type="protein sequence ID" value="KRN05973.1"/>
    <property type="molecule type" value="Genomic_DNA"/>
</dbReference>
<comment type="subunit">
    <text evidence="3 7">Homodimer.</text>
</comment>
<organism evidence="9 10">
    <name type="scientific">Liquorilactobacillus sucicola DSM 21376 = JCM 15457</name>
    <dbReference type="NCBI Taxonomy" id="1423806"/>
    <lineage>
        <taxon>Bacteria</taxon>
        <taxon>Bacillati</taxon>
        <taxon>Bacillota</taxon>
        <taxon>Bacilli</taxon>
        <taxon>Lactobacillales</taxon>
        <taxon>Lactobacillaceae</taxon>
        <taxon>Liquorilactobacillus</taxon>
    </lineage>
</organism>
<dbReference type="PANTHER" id="PTHR42930:SF3">
    <property type="entry name" value="PHOSPHATE-SPECIFIC TRANSPORT SYSTEM ACCESSORY PROTEIN PHOU"/>
    <property type="match status" value="1"/>
</dbReference>
<gene>
    <name evidence="9" type="ORF">FD15_GL001159</name>
</gene>
<evidence type="ECO:0000313" key="9">
    <source>
        <dbReference type="EMBL" id="KRN05973.1"/>
    </source>
</evidence>
<dbReference type="STRING" id="1423806.FD15_GL001159"/>
<dbReference type="PATRIC" id="fig|1423806.3.peg.1179"/>
<dbReference type="AlphaFoldDB" id="A0A0R2DW19"/>